<dbReference type="InterPro" id="IPR001646">
    <property type="entry name" value="5peptide_repeat"/>
</dbReference>
<comment type="caution">
    <text evidence="1">The sequence shown here is derived from an EMBL/GenBank/DDBJ whole genome shotgun (WGS) entry which is preliminary data.</text>
</comment>
<dbReference type="RefSeq" id="WP_345500758.1">
    <property type="nucleotide sequence ID" value="NZ_BAABLO010000001.1"/>
</dbReference>
<sequence>MPEARGAAPTARDAAPTARGAVPEVELVADCSRCSGLCCVVPAFSASADFAIDKPAATPCPNLGEGFGCRIHAELRPRGFAGCTAYDCFGAGQRVSQVTFGGVDWRAAPDRAPALFAAFTVVRELHELRSHLGEARRLVAGTPLGREAELLDAEVEAAAGGAPDELARVDLASLGGRTGELLGRVSAAVRAPGGQDLARADLVGADLRVRDLRSATLRGALLLGADLRGCVLDRTDLLGADLRGSRLHGADLSGALFLTRPQVGAALGDGSTVLPPDLPPPSHWAA</sequence>
<dbReference type="PANTHER" id="PTHR14136">
    <property type="entry name" value="BTB_POZ DOMAIN-CONTAINING PROTEIN KCTD9"/>
    <property type="match status" value="1"/>
</dbReference>
<gene>
    <name evidence="1" type="ORF">GCM10025782_03690</name>
</gene>
<dbReference type="Gene3D" id="2.160.20.80">
    <property type="entry name" value="E3 ubiquitin-protein ligase SopA"/>
    <property type="match status" value="1"/>
</dbReference>
<organism evidence="1 2">
    <name type="scientific">Pedococcus ginsenosidimutans</name>
    <dbReference type="NCBI Taxonomy" id="490570"/>
    <lineage>
        <taxon>Bacteria</taxon>
        <taxon>Bacillati</taxon>
        <taxon>Actinomycetota</taxon>
        <taxon>Actinomycetes</taxon>
        <taxon>Micrococcales</taxon>
        <taxon>Intrasporangiaceae</taxon>
        <taxon>Pedococcus</taxon>
    </lineage>
</organism>
<protein>
    <submittedName>
        <fullName evidence="1">Pentapeptide repeat-containing protein</fullName>
    </submittedName>
</protein>
<accession>A0ABP8XMP5</accession>
<name>A0ABP8XMP5_9MICO</name>
<dbReference type="SUPFAM" id="SSF141571">
    <property type="entry name" value="Pentapeptide repeat-like"/>
    <property type="match status" value="1"/>
</dbReference>
<keyword evidence="2" id="KW-1185">Reference proteome</keyword>
<evidence type="ECO:0000313" key="1">
    <source>
        <dbReference type="EMBL" id="GAA4710893.1"/>
    </source>
</evidence>
<reference evidence="2" key="1">
    <citation type="journal article" date="2019" name="Int. J. Syst. Evol. Microbiol.">
        <title>The Global Catalogue of Microorganisms (GCM) 10K type strain sequencing project: providing services to taxonomists for standard genome sequencing and annotation.</title>
        <authorList>
            <consortium name="The Broad Institute Genomics Platform"/>
            <consortium name="The Broad Institute Genome Sequencing Center for Infectious Disease"/>
            <person name="Wu L."/>
            <person name="Ma J."/>
        </authorList>
    </citation>
    <scope>NUCLEOTIDE SEQUENCE [LARGE SCALE GENOMIC DNA]</scope>
    <source>
        <strain evidence="2">JCM 18961</strain>
    </source>
</reference>
<dbReference type="Proteomes" id="UP001500556">
    <property type="component" value="Unassembled WGS sequence"/>
</dbReference>
<dbReference type="PANTHER" id="PTHR14136:SF17">
    <property type="entry name" value="BTB_POZ DOMAIN-CONTAINING PROTEIN KCTD9"/>
    <property type="match status" value="1"/>
</dbReference>
<dbReference type="Pfam" id="PF00805">
    <property type="entry name" value="Pentapeptide"/>
    <property type="match status" value="1"/>
</dbReference>
<dbReference type="EMBL" id="BAABLO010000001">
    <property type="protein sequence ID" value="GAA4710893.1"/>
    <property type="molecule type" value="Genomic_DNA"/>
</dbReference>
<dbReference type="InterPro" id="IPR051082">
    <property type="entry name" value="Pentapeptide-BTB/POZ_domain"/>
</dbReference>
<proteinExistence type="predicted"/>
<evidence type="ECO:0000313" key="2">
    <source>
        <dbReference type="Proteomes" id="UP001500556"/>
    </source>
</evidence>